<proteinExistence type="predicted"/>
<gene>
    <name evidence="2" type="ORF">I308_104964</name>
</gene>
<feature type="compositionally biased region" description="Polar residues" evidence="1">
    <location>
        <begin position="113"/>
        <end position="125"/>
    </location>
</feature>
<dbReference type="GeneID" id="91991820"/>
<evidence type="ECO:0000313" key="3">
    <source>
        <dbReference type="Proteomes" id="UP000054399"/>
    </source>
</evidence>
<organism evidence="2 3">
    <name type="scientific">Cryptococcus tetragattii IND107</name>
    <dbReference type="NCBI Taxonomy" id="1296105"/>
    <lineage>
        <taxon>Eukaryota</taxon>
        <taxon>Fungi</taxon>
        <taxon>Dikarya</taxon>
        <taxon>Basidiomycota</taxon>
        <taxon>Agaricomycotina</taxon>
        <taxon>Tremellomycetes</taxon>
        <taxon>Tremellales</taxon>
        <taxon>Cryptococcaceae</taxon>
        <taxon>Cryptococcus</taxon>
        <taxon>Cryptococcus gattii species complex</taxon>
    </lineage>
</organism>
<keyword evidence="3" id="KW-1185">Reference proteome</keyword>
<evidence type="ECO:0000256" key="1">
    <source>
        <dbReference type="SAM" id="MobiDB-lite"/>
    </source>
</evidence>
<reference evidence="2 3" key="2">
    <citation type="submission" date="2024-01" db="EMBL/GenBank/DDBJ databases">
        <title>Comparative genomics of Cryptococcus and Kwoniella reveals pathogenesis evolution and contrasting modes of karyotype evolution via chromosome fusion or intercentromeric recombination.</title>
        <authorList>
            <person name="Coelho M.A."/>
            <person name="David-Palma M."/>
            <person name="Shea T."/>
            <person name="Bowers K."/>
            <person name="Mcginley-Smith S."/>
            <person name="Mohammad A.W."/>
            <person name="Gnirke A."/>
            <person name="Yurkov A.M."/>
            <person name="Nowrousian M."/>
            <person name="Sun S."/>
            <person name="Cuomo C.A."/>
            <person name="Heitman J."/>
        </authorList>
    </citation>
    <scope>NUCLEOTIDE SEQUENCE [LARGE SCALE GENOMIC DNA]</scope>
    <source>
        <strain evidence="2 3">IND107</strain>
    </source>
</reference>
<dbReference type="RefSeq" id="XP_066612912.1">
    <property type="nucleotide sequence ID" value="XM_066759425.1"/>
</dbReference>
<sequence>MKYKDSSPFQRYLYITNLPPGLLPAHLRKILAHPPKPNGKRSRKRDTGVKLIQVYTVPTKSKRRKLPKSKWAPPSNLSDPKNSHHPRPVGRLTSMFRTILCLPQAPDLEPLHPSTSTENQGSPKSQLPIASPLSSDIGDRNGTETEVVIERGVGKGGLDGEKSGQVSLVDEDMVDQKLEGDGEETVAYVHFCCERHSELFFLPTEFLELCSDT</sequence>
<accession>A0ABR3BP27</accession>
<reference evidence="3" key="1">
    <citation type="submission" date="2015-01" db="EMBL/GenBank/DDBJ databases">
        <title>The Genome Sequence of Cryptococcus gattii MMRL2647.</title>
        <authorList>
            <consortium name="The Broad Institute Genomics Platform"/>
            <person name="Cuomo C."/>
            <person name="Litvintseva A."/>
            <person name="Chen Y."/>
            <person name="Heitman J."/>
            <person name="Sun S."/>
            <person name="Springer D."/>
            <person name="Dromer F."/>
            <person name="Young S."/>
            <person name="Zeng Q."/>
            <person name="Gargeya S."/>
            <person name="Abouelleil A."/>
            <person name="Alvarado L."/>
            <person name="Chapman S.B."/>
            <person name="Gainer-Dewar J."/>
            <person name="Goldberg J."/>
            <person name="Griggs A."/>
            <person name="Gujja S."/>
            <person name="Hansen M."/>
            <person name="Howarth C."/>
            <person name="Imamovic A."/>
            <person name="Larimer J."/>
            <person name="Murphy C."/>
            <person name="Naylor J."/>
            <person name="Pearson M."/>
            <person name="Priest M."/>
            <person name="Roberts A."/>
            <person name="Saif S."/>
            <person name="Shea T."/>
            <person name="Sykes S."/>
            <person name="Wortman J."/>
            <person name="Nusbaum C."/>
            <person name="Birren B."/>
        </authorList>
    </citation>
    <scope>NUCLEOTIDE SEQUENCE [LARGE SCALE GENOMIC DNA]</scope>
    <source>
        <strain evidence="3">IND107</strain>
    </source>
</reference>
<comment type="caution">
    <text evidence="2">The sequence shown here is derived from an EMBL/GenBank/DDBJ whole genome shotgun (WGS) entry which is preliminary data.</text>
</comment>
<feature type="region of interest" description="Disordered" evidence="1">
    <location>
        <begin position="107"/>
        <end position="141"/>
    </location>
</feature>
<name>A0ABR3BP27_9TREE</name>
<protein>
    <submittedName>
        <fullName evidence="2">Uncharacterized protein</fullName>
    </submittedName>
</protein>
<dbReference type="EMBL" id="ATAM02000008">
    <property type="protein sequence ID" value="KAL0245828.1"/>
    <property type="molecule type" value="Genomic_DNA"/>
</dbReference>
<evidence type="ECO:0000313" key="2">
    <source>
        <dbReference type="EMBL" id="KAL0245828.1"/>
    </source>
</evidence>
<dbReference type="Proteomes" id="UP000054399">
    <property type="component" value="Unassembled WGS sequence"/>
</dbReference>
<feature type="region of interest" description="Disordered" evidence="1">
    <location>
        <begin position="31"/>
        <end position="89"/>
    </location>
</feature>